<gene>
    <name evidence="6" type="ORF">CLV98_10775</name>
</gene>
<dbReference type="GO" id="GO:0000224">
    <property type="term" value="F:peptide-N4-(N-acetyl-beta-glucosaminyl)asparagine amidase activity"/>
    <property type="evidence" value="ECO:0007669"/>
    <property type="project" value="TreeGrafter"/>
</dbReference>
<dbReference type="GO" id="GO:0006516">
    <property type="term" value="P:glycoprotein catabolic process"/>
    <property type="evidence" value="ECO:0007669"/>
    <property type="project" value="TreeGrafter"/>
</dbReference>
<feature type="domain" description="Glycosyl hydrolase family 92" evidence="4">
    <location>
        <begin position="417"/>
        <end position="548"/>
    </location>
</feature>
<comment type="cofactor">
    <cofactor evidence="1">
        <name>Ca(2+)</name>
        <dbReference type="ChEBI" id="CHEBI:29108"/>
    </cofactor>
</comment>
<keyword evidence="3" id="KW-0106">Calcium</keyword>
<evidence type="ECO:0000313" key="7">
    <source>
        <dbReference type="Proteomes" id="UP000245880"/>
    </source>
</evidence>
<dbReference type="GO" id="GO:0030246">
    <property type="term" value="F:carbohydrate binding"/>
    <property type="evidence" value="ECO:0007669"/>
    <property type="project" value="InterPro"/>
</dbReference>
<sequence>MLFHYSRRLTFFFLTTILWLGQVWQQALYAQREQVNVFMGSSGDHGQVSPAASSPFGQLSILPKTTPSTHTGYEKLAKEVHGFTHNRFEGVGCQGSGGLLLLRPFLGGQDTGESLQKLSESAKPGEYGIEFANKIGMKATVYQDYSLSEYHFPSGPKGFSIDLSHVFLNAFVAEEHTIEGSVLSGWIQAKTTCQAGVYTVYYAMDLGASAKWKQQGEHKLIANLPAAARTGQVRLAFSALDRASAVKKLQKWSGISYSDLLAKSISAWNEYLGAIQVEGPQERKSLFYSLLYRTLQSPYRISEEDGRFRGTDGNIHTADGQRYHGWAIWDNYKTQLPLLSVLYPALYQDITHSVANLYRYGKYDFAGPHEPANSVRTEHASVVLLDAAQKGLDIDFPSIRDSLMADTARFDFSSPDKYLEASYDMWTMAGLLSKFGERELSNHFMARSQTYKPLWLNEFKDLSRSDVDRMSARKMYQGTIRQYRWAVPFDVAGLVELSGGEKAFTEQLDEFFDGYYFNRANEPDLQSPTLYYASQTPWKYQHLVHKLAVDTVVQYYFNNNSRGVEAHIDRIYKNEPKAYIRTMDDDAGAMSGWFVMTALGIQQPLVGQPVYYLNVPLFEKITMGKSARQLEITVKNFSDQNRYISKVVLNGKDLNRLWLTHQELVSGGKLVIEASAKPSTYGSENRWLGGQE</sequence>
<dbReference type="Gene3D" id="3.30.2080.10">
    <property type="entry name" value="GH92 mannosidase domain"/>
    <property type="match status" value="1"/>
</dbReference>
<proteinExistence type="predicted"/>
<evidence type="ECO:0000256" key="3">
    <source>
        <dbReference type="ARBA" id="ARBA00022837"/>
    </source>
</evidence>
<dbReference type="Gene3D" id="1.20.1610.10">
    <property type="entry name" value="alpha-1,2-mannosidases domains"/>
    <property type="match status" value="1"/>
</dbReference>
<dbReference type="Pfam" id="PF17678">
    <property type="entry name" value="Glyco_hydro_92N"/>
    <property type="match status" value="1"/>
</dbReference>
<name>A0A316AJ85_9BACT</name>
<dbReference type="InterPro" id="IPR008928">
    <property type="entry name" value="6-hairpin_glycosidase_sf"/>
</dbReference>
<evidence type="ECO:0000256" key="1">
    <source>
        <dbReference type="ARBA" id="ARBA00001913"/>
    </source>
</evidence>
<comment type="caution">
    <text evidence="6">The sequence shown here is derived from an EMBL/GenBank/DDBJ whole genome shotgun (WGS) entry which is preliminary data.</text>
</comment>
<feature type="domain" description="Glycosyl hydrolase family 92" evidence="4">
    <location>
        <begin position="256"/>
        <end position="395"/>
    </location>
</feature>
<dbReference type="PANTHER" id="PTHR12143:SF39">
    <property type="entry name" value="SECRETED PROTEIN"/>
    <property type="match status" value="1"/>
</dbReference>
<dbReference type="Gene3D" id="1.20.1050.60">
    <property type="entry name" value="alpha-1,2-mannosidase"/>
    <property type="match status" value="1"/>
</dbReference>
<dbReference type="PANTHER" id="PTHR12143">
    <property type="entry name" value="PEPTIDE N-GLYCANASE PNGASE -RELATED"/>
    <property type="match status" value="1"/>
</dbReference>
<feature type="domain" description="Glycosyl hydrolase family 92" evidence="4">
    <location>
        <begin position="564"/>
        <end position="673"/>
    </location>
</feature>
<dbReference type="AlphaFoldDB" id="A0A316AJ85"/>
<dbReference type="EMBL" id="QGDT01000007">
    <property type="protein sequence ID" value="PWJ57368.1"/>
    <property type="molecule type" value="Genomic_DNA"/>
</dbReference>
<dbReference type="InterPro" id="IPR041371">
    <property type="entry name" value="GH92_N"/>
</dbReference>
<dbReference type="OrthoDB" id="9804511at2"/>
<feature type="domain" description="Glycosyl hydrolase family 92 N-terminal" evidence="5">
    <location>
        <begin position="35"/>
        <end position="211"/>
    </location>
</feature>
<accession>A0A316AJ85</accession>
<dbReference type="InterPro" id="IPR050883">
    <property type="entry name" value="PNGase"/>
</dbReference>
<organism evidence="6 7">
    <name type="scientific">Dyadobacter jejuensis</name>
    <dbReference type="NCBI Taxonomy" id="1082580"/>
    <lineage>
        <taxon>Bacteria</taxon>
        <taxon>Pseudomonadati</taxon>
        <taxon>Bacteroidota</taxon>
        <taxon>Cytophagia</taxon>
        <taxon>Cytophagales</taxon>
        <taxon>Spirosomataceae</taxon>
        <taxon>Dyadobacter</taxon>
    </lineage>
</organism>
<dbReference type="Gene3D" id="2.70.98.10">
    <property type="match status" value="1"/>
</dbReference>
<dbReference type="Proteomes" id="UP000245880">
    <property type="component" value="Unassembled WGS sequence"/>
</dbReference>
<dbReference type="InterPro" id="IPR014718">
    <property type="entry name" value="GH-type_carb-bd"/>
</dbReference>
<evidence type="ECO:0000259" key="4">
    <source>
        <dbReference type="Pfam" id="PF07971"/>
    </source>
</evidence>
<evidence type="ECO:0000313" key="6">
    <source>
        <dbReference type="EMBL" id="PWJ57368.1"/>
    </source>
</evidence>
<protein>
    <submittedName>
        <fullName evidence="6">Putative alpha-1,2-mannosidase</fullName>
    </submittedName>
</protein>
<dbReference type="GO" id="GO:0005975">
    <property type="term" value="P:carbohydrate metabolic process"/>
    <property type="evidence" value="ECO:0007669"/>
    <property type="project" value="InterPro"/>
</dbReference>
<reference evidence="6 7" key="1">
    <citation type="submission" date="2018-03" db="EMBL/GenBank/DDBJ databases">
        <title>Genomic Encyclopedia of Archaeal and Bacterial Type Strains, Phase II (KMG-II): from individual species to whole genera.</title>
        <authorList>
            <person name="Goeker M."/>
        </authorList>
    </citation>
    <scope>NUCLEOTIDE SEQUENCE [LARGE SCALE GENOMIC DNA]</scope>
    <source>
        <strain evidence="6 7">DSM 100346</strain>
    </source>
</reference>
<dbReference type="SUPFAM" id="SSF48208">
    <property type="entry name" value="Six-hairpin glycosidases"/>
    <property type="match status" value="1"/>
</dbReference>
<dbReference type="GO" id="GO:0005829">
    <property type="term" value="C:cytosol"/>
    <property type="evidence" value="ECO:0007669"/>
    <property type="project" value="TreeGrafter"/>
</dbReference>
<dbReference type="InterPro" id="IPR012939">
    <property type="entry name" value="Glyco_hydro_92"/>
</dbReference>
<evidence type="ECO:0000256" key="2">
    <source>
        <dbReference type="ARBA" id="ARBA00011245"/>
    </source>
</evidence>
<keyword evidence="7" id="KW-1185">Reference proteome</keyword>
<comment type="subunit">
    <text evidence="2">Monomer.</text>
</comment>
<dbReference type="Pfam" id="PF07971">
    <property type="entry name" value="Glyco_hydro_92"/>
    <property type="match status" value="3"/>
</dbReference>
<evidence type="ECO:0000259" key="5">
    <source>
        <dbReference type="Pfam" id="PF17678"/>
    </source>
</evidence>